<dbReference type="SUPFAM" id="SSF53756">
    <property type="entry name" value="UDP-Glycosyltransferase/glycogen phosphorylase"/>
    <property type="match status" value="1"/>
</dbReference>
<dbReference type="Gene3D" id="3.40.50.2000">
    <property type="entry name" value="Glycogen Phosphorylase B"/>
    <property type="match status" value="2"/>
</dbReference>
<reference evidence="2" key="1">
    <citation type="submission" date="2021-06" db="EMBL/GenBank/DDBJ databases">
        <title>Halomicroarcula sp. F24A a new haloarchaeum isolated from saline soil.</title>
        <authorList>
            <person name="Duran-Viseras A."/>
            <person name="Sanchez-Porro C."/>
            <person name="Ventosa A."/>
        </authorList>
    </citation>
    <scope>NUCLEOTIDE SEQUENCE</scope>
    <source>
        <strain evidence="2">F24A</strain>
    </source>
</reference>
<organism evidence="2 3">
    <name type="scientific">Haloarcula salinisoli</name>
    <dbReference type="NCBI Taxonomy" id="2487746"/>
    <lineage>
        <taxon>Archaea</taxon>
        <taxon>Methanobacteriati</taxon>
        <taxon>Methanobacteriota</taxon>
        <taxon>Stenosarchaea group</taxon>
        <taxon>Halobacteria</taxon>
        <taxon>Halobacteriales</taxon>
        <taxon>Haloarculaceae</taxon>
        <taxon>Haloarcula</taxon>
    </lineage>
</organism>
<comment type="caution">
    <text evidence="2">The sequence shown here is derived from an EMBL/GenBank/DDBJ whole genome shotgun (WGS) entry which is preliminary data.</text>
</comment>
<dbReference type="Pfam" id="PF00534">
    <property type="entry name" value="Glycos_transf_1"/>
    <property type="match status" value="1"/>
</dbReference>
<keyword evidence="3" id="KW-1185">Reference proteome</keyword>
<feature type="domain" description="Glycosyl transferase family 1" evidence="1">
    <location>
        <begin position="217"/>
        <end position="357"/>
    </location>
</feature>
<dbReference type="PANTHER" id="PTHR12526">
    <property type="entry name" value="GLYCOSYLTRANSFERASE"/>
    <property type="match status" value="1"/>
</dbReference>
<dbReference type="RefSeq" id="WP_220587264.1">
    <property type="nucleotide sequence ID" value="NZ_RKLQ01000001.1"/>
</dbReference>
<dbReference type="EMBL" id="RKLQ01000001">
    <property type="protein sequence ID" value="MBX0303044.1"/>
    <property type="molecule type" value="Genomic_DNA"/>
</dbReference>
<dbReference type="EC" id="2.4.-.-" evidence="2"/>
<dbReference type="InterPro" id="IPR001296">
    <property type="entry name" value="Glyco_trans_1"/>
</dbReference>
<protein>
    <submittedName>
        <fullName evidence="2">Glycosyltransferase</fullName>
        <ecNumber evidence="2">2.4.-.-</ecNumber>
    </submittedName>
</protein>
<name>A0A8J8C8F0_9EURY</name>
<proteinExistence type="predicted"/>
<dbReference type="Proteomes" id="UP000783863">
    <property type="component" value="Unassembled WGS sequence"/>
</dbReference>
<evidence type="ECO:0000259" key="1">
    <source>
        <dbReference type="Pfam" id="PF00534"/>
    </source>
</evidence>
<dbReference type="GO" id="GO:0016757">
    <property type="term" value="F:glycosyltransferase activity"/>
    <property type="evidence" value="ECO:0007669"/>
    <property type="project" value="UniProtKB-KW"/>
</dbReference>
<keyword evidence="2" id="KW-0808">Transferase</keyword>
<evidence type="ECO:0000313" key="3">
    <source>
        <dbReference type="Proteomes" id="UP000783863"/>
    </source>
</evidence>
<evidence type="ECO:0000313" key="2">
    <source>
        <dbReference type="EMBL" id="MBX0303044.1"/>
    </source>
</evidence>
<dbReference type="PANTHER" id="PTHR12526:SF584">
    <property type="entry name" value="GLYCOSYLTRANSFERASE"/>
    <property type="match status" value="1"/>
</dbReference>
<gene>
    <name evidence="2" type="ORF">EGD98_05080</name>
</gene>
<dbReference type="AlphaFoldDB" id="A0A8J8C8F0"/>
<sequence length="397" mass="44655">MESQASADEQNVDTWDGASDGRTLSDLDIAISHWHVNAWGGSEYLATRLAEALNCERIYTIGEPDPDSSNPYGDVRFVDVTRNLRLAPLRRLQAQVGRLFEYALWEDVDWREYGDPDVIITSGATARAVITPDDALHLNYCHSPPRWLYDLYHDRKDSVVGQLARPLIRYLRIRDATVDLRVDGYFANSPIIARRIRKYYQRDAEVLYPPVDIDEYENHDEEGFYLHLGRLDNEKGVPEVVEAFAGSDNKLVVAGGRGDVDESVMETIRGADEIDYRGFVSESEKRDLLATCRALVFNGHEEDFGIVPIEANASGKAVLTRDEGFPGLFFEDGENGLCHDGSPAGIRSAIDRFEDDGVGGDLRKGVEIFSTQAFQQQLKSSVVRRYNQFRTAGDCYQ</sequence>
<accession>A0A8J8C8F0</accession>
<keyword evidence="2" id="KW-0328">Glycosyltransferase</keyword>